<feature type="domain" description="Transglutaminase-like" evidence="2">
    <location>
        <begin position="394"/>
        <end position="468"/>
    </location>
</feature>
<evidence type="ECO:0000313" key="3">
    <source>
        <dbReference type="EMBL" id="KAK4112106.1"/>
    </source>
</evidence>
<dbReference type="InterPro" id="IPR052557">
    <property type="entry name" value="CAP/Cytokinesis_protein"/>
</dbReference>
<evidence type="ECO:0000256" key="1">
    <source>
        <dbReference type="SAM" id="MobiDB-lite"/>
    </source>
</evidence>
<feature type="compositionally biased region" description="Low complexity" evidence="1">
    <location>
        <begin position="136"/>
        <end position="152"/>
    </location>
</feature>
<feature type="compositionally biased region" description="Pro residues" evidence="1">
    <location>
        <begin position="175"/>
        <end position="189"/>
    </location>
</feature>
<feature type="region of interest" description="Disordered" evidence="1">
    <location>
        <begin position="17"/>
        <end position="280"/>
    </location>
</feature>
<feature type="compositionally biased region" description="Pro residues" evidence="1">
    <location>
        <begin position="216"/>
        <end position="236"/>
    </location>
</feature>
<dbReference type="PANTHER" id="PTHR46333:SF5">
    <property type="entry name" value="TRANSGLUTAMINASE-LIKE DOMAIN-CONTAINING PROTEIN"/>
    <property type="match status" value="1"/>
</dbReference>
<dbReference type="GO" id="GO:0005737">
    <property type="term" value="C:cytoplasm"/>
    <property type="evidence" value="ECO:0007669"/>
    <property type="project" value="TreeGrafter"/>
</dbReference>
<dbReference type="Proteomes" id="UP001302812">
    <property type="component" value="Unassembled WGS sequence"/>
</dbReference>
<dbReference type="SUPFAM" id="SSF54001">
    <property type="entry name" value="Cysteine proteinases"/>
    <property type="match status" value="1"/>
</dbReference>
<accession>A0AAN6TCY0</accession>
<sequence>MAEIEEPRFTTLAERIAALNQQKNFEAPPPSAGKRAPPPPPPLRAASTEVSNKTTSASSAVETRPAIPPRPTGSSTTGRAPPPLPRRTPTDPGNGEQPSAPLPGRPVPPPLPSRTSQQSTPPQLPSRRPSAQTLPVRRNSNSSDISSISTVSAPPLNLKSSASGAPSETQTLRRLPPPLEQAKLPPLPPTRRELDAKAKETAETAPSIPPRRIADPPRPSVLPRLPSRPPNAPEPVQPQESSPAIPPRRLPPPPSSFRTKSTLENGFGFDAPPPVPLNSRPTLAQIDAVASRVVSTPPPPPLPPKPSSDISVGGGSCLTCRDFSAPDRVAAQHPISSLPRSDPIGHLARVLCGPFASATDKARAIFTWCHHNILYDVDGFFNNCIPRGQTPADTIFSGKAVCEGYARVYEAVASRAGLACAVVTGHGKGFGFSPLRKGQLCPPRNATGHAWNAVRIDGGEWKLIDACWGAGSIAQDQRSYDQHFSPEFFTMSNEHFGSRHYPADDRHWYRADGRCPSWEEYMVGPLGGDEPAMWLGDATNEGLDQFNFAPAQKSIAVYGGQKVVGFRFAKICPHWDPERNGRGKQMLFVLKIGGVDGRKDDLLPLEYDGFWYYIDVNARELGAPGQTVSLVGFTEMDGRSARGLTKDEWFRKKGRVGFSYAILVRWDLV</sequence>
<dbReference type="InterPro" id="IPR002931">
    <property type="entry name" value="Transglutaminase-like"/>
</dbReference>
<feature type="compositionally biased region" description="Basic and acidic residues" evidence="1">
    <location>
        <begin position="190"/>
        <end position="202"/>
    </location>
</feature>
<evidence type="ECO:0000313" key="4">
    <source>
        <dbReference type="Proteomes" id="UP001302812"/>
    </source>
</evidence>
<dbReference type="InterPro" id="IPR038765">
    <property type="entry name" value="Papain-like_cys_pep_sf"/>
</dbReference>
<feature type="compositionally biased region" description="Polar residues" evidence="1">
    <location>
        <begin position="48"/>
        <end position="61"/>
    </location>
</feature>
<dbReference type="EMBL" id="MU853343">
    <property type="protein sequence ID" value="KAK4112106.1"/>
    <property type="molecule type" value="Genomic_DNA"/>
</dbReference>
<protein>
    <recommendedName>
        <fullName evidence="2">Transglutaminase-like domain-containing protein</fullName>
    </recommendedName>
</protein>
<keyword evidence="4" id="KW-1185">Reference proteome</keyword>
<dbReference type="AlphaFoldDB" id="A0AAN6TCY0"/>
<dbReference type="PANTHER" id="PTHR46333">
    <property type="entry name" value="CYTOKINESIS PROTEIN 3"/>
    <property type="match status" value="1"/>
</dbReference>
<feature type="compositionally biased region" description="Pro residues" evidence="1">
    <location>
        <begin position="100"/>
        <end position="112"/>
    </location>
</feature>
<evidence type="ECO:0000259" key="2">
    <source>
        <dbReference type="SMART" id="SM00460"/>
    </source>
</evidence>
<organism evidence="3 4">
    <name type="scientific">Canariomyces notabilis</name>
    <dbReference type="NCBI Taxonomy" id="2074819"/>
    <lineage>
        <taxon>Eukaryota</taxon>
        <taxon>Fungi</taxon>
        <taxon>Dikarya</taxon>
        <taxon>Ascomycota</taxon>
        <taxon>Pezizomycotina</taxon>
        <taxon>Sordariomycetes</taxon>
        <taxon>Sordariomycetidae</taxon>
        <taxon>Sordariales</taxon>
        <taxon>Chaetomiaceae</taxon>
        <taxon>Canariomyces</taxon>
    </lineage>
</organism>
<feature type="compositionally biased region" description="Polar residues" evidence="1">
    <location>
        <begin position="158"/>
        <end position="172"/>
    </location>
</feature>
<name>A0AAN6TCY0_9PEZI</name>
<comment type="caution">
    <text evidence="3">The sequence shown here is derived from an EMBL/GenBank/DDBJ whole genome shotgun (WGS) entry which is preliminary data.</text>
</comment>
<feature type="compositionally biased region" description="Pro residues" evidence="1">
    <location>
        <begin position="244"/>
        <end position="255"/>
    </location>
</feature>
<dbReference type="SMART" id="SM00460">
    <property type="entry name" value="TGc"/>
    <property type="match status" value="1"/>
</dbReference>
<reference evidence="3" key="1">
    <citation type="journal article" date="2023" name="Mol. Phylogenet. Evol.">
        <title>Genome-scale phylogeny and comparative genomics of the fungal order Sordariales.</title>
        <authorList>
            <person name="Hensen N."/>
            <person name="Bonometti L."/>
            <person name="Westerberg I."/>
            <person name="Brannstrom I.O."/>
            <person name="Guillou S."/>
            <person name="Cros-Aarteil S."/>
            <person name="Calhoun S."/>
            <person name="Haridas S."/>
            <person name="Kuo A."/>
            <person name="Mondo S."/>
            <person name="Pangilinan J."/>
            <person name="Riley R."/>
            <person name="LaButti K."/>
            <person name="Andreopoulos B."/>
            <person name="Lipzen A."/>
            <person name="Chen C."/>
            <person name="Yan M."/>
            <person name="Daum C."/>
            <person name="Ng V."/>
            <person name="Clum A."/>
            <person name="Steindorff A."/>
            <person name="Ohm R.A."/>
            <person name="Martin F."/>
            <person name="Silar P."/>
            <person name="Natvig D.O."/>
            <person name="Lalanne C."/>
            <person name="Gautier V."/>
            <person name="Ament-Velasquez S.L."/>
            <person name="Kruys A."/>
            <person name="Hutchinson M.I."/>
            <person name="Powell A.J."/>
            <person name="Barry K."/>
            <person name="Miller A.N."/>
            <person name="Grigoriev I.V."/>
            <person name="Debuchy R."/>
            <person name="Gladieux P."/>
            <person name="Hiltunen Thoren M."/>
            <person name="Johannesson H."/>
        </authorList>
    </citation>
    <scope>NUCLEOTIDE SEQUENCE</scope>
    <source>
        <strain evidence="3">CBS 508.74</strain>
    </source>
</reference>
<dbReference type="GeneID" id="89939349"/>
<proteinExistence type="predicted"/>
<gene>
    <name evidence="3" type="ORF">N656DRAFT_779600</name>
</gene>
<dbReference type="RefSeq" id="XP_064669676.1">
    <property type="nucleotide sequence ID" value="XM_064815224.1"/>
</dbReference>
<reference evidence="3" key="2">
    <citation type="submission" date="2023-05" db="EMBL/GenBank/DDBJ databases">
        <authorList>
            <consortium name="Lawrence Berkeley National Laboratory"/>
            <person name="Steindorff A."/>
            <person name="Hensen N."/>
            <person name="Bonometti L."/>
            <person name="Westerberg I."/>
            <person name="Brannstrom I.O."/>
            <person name="Guillou S."/>
            <person name="Cros-Aarteil S."/>
            <person name="Calhoun S."/>
            <person name="Haridas S."/>
            <person name="Kuo A."/>
            <person name="Mondo S."/>
            <person name="Pangilinan J."/>
            <person name="Riley R."/>
            <person name="Labutti K."/>
            <person name="Andreopoulos B."/>
            <person name="Lipzen A."/>
            <person name="Chen C."/>
            <person name="Yanf M."/>
            <person name="Daum C."/>
            <person name="Ng V."/>
            <person name="Clum A."/>
            <person name="Ohm R."/>
            <person name="Martin F."/>
            <person name="Silar P."/>
            <person name="Natvig D."/>
            <person name="Lalanne C."/>
            <person name="Gautier V."/>
            <person name="Ament-Velasquez S.L."/>
            <person name="Kruys A."/>
            <person name="Hutchinson M.I."/>
            <person name="Powell A.J."/>
            <person name="Barry K."/>
            <person name="Miller A.N."/>
            <person name="Grigoriev I.V."/>
            <person name="Debuchy R."/>
            <person name="Gladieux P."/>
            <person name="Thoren M.H."/>
            <person name="Johannesson H."/>
        </authorList>
    </citation>
    <scope>NUCLEOTIDE SEQUENCE</scope>
    <source>
        <strain evidence="3">CBS 508.74</strain>
    </source>
</reference>
<feature type="compositionally biased region" description="Pro residues" evidence="1">
    <location>
        <begin position="27"/>
        <end position="43"/>
    </location>
</feature>
<dbReference type="Pfam" id="PF01841">
    <property type="entry name" value="Transglut_core"/>
    <property type="match status" value="1"/>
</dbReference>
<dbReference type="Gene3D" id="3.10.620.30">
    <property type="match status" value="1"/>
</dbReference>